<protein>
    <submittedName>
        <fullName evidence="5">Uncharacterized protein</fullName>
    </submittedName>
</protein>
<organism evidence="5 6">
    <name type="scientific">Rhamnusium bicolor</name>
    <dbReference type="NCBI Taxonomy" id="1586634"/>
    <lineage>
        <taxon>Eukaryota</taxon>
        <taxon>Metazoa</taxon>
        <taxon>Ecdysozoa</taxon>
        <taxon>Arthropoda</taxon>
        <taxon>Hexapoda</taxon>
        <taxon>Insecta</taxon>
        <taxon>Pterygota</taxon>
        <taxon>Neoptera</taxon>
        <taxon>Endopterygota</taxon>
        <taxon>Coleoptera</taxon>
        <taxon>Polyphaga</taxon>
        <taxon>Cucujiformia</taxon>
        <taxon>Chrysomeloidea</taxon>
        <taxon>Cerambycidae</taxon>
        <taxon>Lepturinae</taxon>
        <taxon>Rhagiini</taxon>
        <taxon>Rhamnusium</taxon>
    </lineage>
</organism>
<gene>
    <name evidence="5" type="ORF">NQ314_011555</name>
</gene>
<evidence type="ECO:0000313" key="5">
    <source>
        <dbReference type="EMBL" id="KAJ8938226.1"/>
    </source>
</evidence>
<evidence type="ECO:0000313" key="6">
    <source>
        <dbReference type="Proteomes" id="UP001162156"/>
    </source>
</evidence>
<dbReference type="InterPro" id="IPR050271">
    <property type="entry name" value="UDP-glycosyltransferase"/>
</dbReference>
<dbReference type="Pfam" id="PF00201">
    <property type="entry name" value="UDPGT"/>
    <property type="match status" value="1"/>
</dbReference>
<dbReference type="InterPro" id="IPR002213">
    <property type="entry name" value="UDP_glucos_trans"/>
</dbReference>
<keyword evidence="4" id="KW-0812">Transmembrane</keyword>
<name>A0AAV8XI67_9CUCU</name>
<evidence type="ECO:0000256" key="3">
    <source>
        <dbReference type="ARBA" id="ARBA00022679"/>
    </source>
</evidence>
<keyword evidence="2" id="KW-0328">Glycosyltransferase</keyword>
<dbReference type="EMBL" id="JANEYF010003213">
    <property type="protein sequence ID" value="KAJ8938226.1"/>
    <property type="molecule type" value="Genomic_DNA"/>
</dbReference>
<dbReference type="PANTHER" id="PTHR48043">
    <property type="entry name" value="EG:EG0003.4 PROTEIN-RELATED"/>
    <property type="match status" value="1"/>
</dbReference>
<sequence length="93" mass="11459">MELYRKEAQRRSKIMKDRQVKPLDNAVYWVEYVIRHNGAQHLRVAYLDLTWYQYYLLDVFAFILVVLVGVYFALKKAISYWLRRIRKKKFKII</sequence>
<keyword evidence="6" id="KW-1185">Reference proteome</keyword>
<keyword evidence="3" id="KW-0808">Transferase</keyword>
<feature type="transmembrane region" description="Helical" evidence="4">
    <location>
        <begin position="52"/>
        <end position="74"/>
    </location>
</feature>
<dbReference type="PANTHER" id="PTHR48043:SF159">
    <property type="entry name" value="EG:EG0003.4 PROTEIN-RELATED"/>
    <property type="match status" value="1"/>
</dbReference>
<dbReference type="AlphaFoldDB" id="A0AAV8XI67"/>
<evidence type="ECO:0000256" key="1">
    <source>
        <dbReference type="ARBA" id="ARBA00009995"/>
    </source>
</evidence>
<evidence type="ECO:0000256" key="2">
    <source>
        <dbReference type="ARBA" id="ARBA00022676"/>
    </source>
</evidence>
<reference evidence="5" key="1">
    <citation type="journal article" date="2023" name="Insect Mol. Biol.">
        <title>Genome sequencing provides insights into the evolution of gene families encoding plant cell wall-degrading enzymes in longhorned beetles.</title>
        <authorList>
            <person name="Shin N.R."/>
            <person name="Okamura Y."/>
            <person name="Kirsch R."/>
            <person name="Pauchet Y."/>
        </authorList>
    </citation>
    <scope>NUCLEOTIDE SEQUENCE</scope>
    <source>
        <strain evidence="5">RBIC_L_NR</strain>
    </source>
</reference>
<dbReference type="Proteomes" id="UP001162156">
    <property type="component" value="Unassembled WGS sequence"/>
</dbReference>
<dbReference type="SUPFAM" id="SSF53756">
    <property type="entry name" value="UDP-Glycosyltransferase/glycogen phosphorylase"/>
    <property type="match status" value="1"/>
</dbReference>
<dbReference type="GO" id="GO:0008194">
    <property type="term" value="F:UDP-glycosyltransferase activity"/>
    <property type="evidence" value="ECO:0007669"/>
    <property type="project" value="InterPro"/>
</dbReference>
<comment type="caution">
    <text evidence="5">The sequence shown here is derived from an EMBL/GenBank/DDBJ whole genome shotgun (WGS) entry which is preliminary data.</text>
</comment>
<evidence type="ECO:0000256" key="4">
    <source>
        <dbReference type="SAM" id="Phobius"/>
    </source>
</evidence>
<proteinExistence type="inferred from homology"/>
<keyword evidence="4" id="KW-1133">Transmembrane helix</keyword>
<keyword evidence="4" id="KW-0472">Membrane</keyword>
<comment type="similarity">
    <text evidence="1">Belongs to the UDP-glycosyltransferase family.</text>
</comment>
<accession>A0AAV8XI67</accession>